<dbReference type="Gene3D" id="3.60.10.10">
    <property type="entry name" value="Endonuclease/exonuclease/phosphatase"/>
    <property type="match status" value="1"/>
</dbReference>
<feature type="non-terminal residue" evidence="1">
    <location>
        <position position="115"/>
    </location>
</feature>
<protein>
    <recommendedName>
        <fullName evidence="2">Endonuclease/exonuclease/phosphatase domain-containing protein</fullName>
    </recommendedName>
</protein>
<name>A0A1B6MSZ0_9HEMI</name>
<organism evidence="1">
    <name type="scientific">Graphocephala atropunctata</name>
    <dbReference type="NCBI Taxonomy" id="36148"/>
    <lineage>
        <taxon>Eukaryota</taxon>
        <taxon>Metazoa</taxon>
        <taxon>Ecdysozoa</taxon>
        <taxon>Arthropoda</taxon>
        <taxon>Hexapoda</taxon>
        <taxon>Insecta</taxon>
        <taxon>Pterygota</taxon>
        <taxon>Neoptera</taxon>
        <taxon>Paraneoptera</taxon>
        <taxon>Hemiptera</taxon>
        <taxon>Auchenorrhyncha</taxon>
        <taxon>Membracoidea</taxon>
        <taxon>Cicadellidae</taxon>
        <taxon>Cicadellinae</taxon>
        <taxon>Cicadellini</taxon>
        <taxon>Graphocephala</taxon>
    </lineage>
</organism>
<dbReference type="EMBL" id="GEBQ01000927">
    <property type="protein sequence ID" value="JAT39050.1"/>
    <property type="molecule type" value="Transcribed_RNA"/>
</dbReference>
<proteinExistence type="predicted"/>
<sequence>QKSTRFFRNVAAEVPKHKSWLMHINIRSITHKIDELQVHINDTNKKIDILCLSEHWLANYNKQILNRISGFQVKSFFGRAEKNKGGVCIAVRDQVKAEKRDDVLRLAVEREFECA</sequence>
<gene>
    <name evidence="1" type="ORF">g.50686</name>
</gene>
<dbReference type="SUPFAM" id="SSF56219">
    <property type="entry name" value="DNase I-like"/>
    <property type="match status" value="1"/>
</dbReference>
<evidence type="ECO:0000313" key="1">
    <source>
        <dbReference type="EMBL" id="JAT39050.1"/>
    </source>
</evidence>
<dbReference type="InterPro" id="IPR036691">
    <property type="entry name" value="Endo/exonu/phosph_ase_sf"/>
</dbReference>
<reference evidence="1" key="1">
    <citation type="submission" date="2015-11" db="EMBL/GenBank/DDBJ databases">
        <title>De novo transcriptome assembly of four potential Pierce s Disease insect vectors from Arizona vineyards.</title>
        <authorList>
            <person name="Tassone E.E."/>
        </authorList>
    </citation>
    <scope>NUCLEOTIDE SEQUENCE</scope>
</reference>
<dbReference type="AlphaFoldDB" id="A0A1B6MSZ0"/>
<accession>A0A1B6MSZ0</accession>
<evidence type="ECO:0008006" key="2">
    <source>
        <dbReference type="Google" id="ProtNLM"/>
    </source>
</evidence>
<feature type="non-terminal residue" evidence="1">
    <location>
        <position position="1"/>
    </location>
</feature>